<evidence type="ECO:0000313" key="7">
    <source>
        <dbReference type="EMBL" id="API86485.1"/>
    </source>
</evidence>
<feature type="transmembrane region" description="Helical" evidence="5">
    <location>
        <begin position="243"/>
        <end position="261"/>
    </location>
</feature>
<feature type="domain" description="O-antigen ligase-related" evidence="6">
    <location>
        <begin position="195"/>
        <end position="383"/>
    </location>
</feature>
<proteinExistence type="predicted"/>
<feature type="transmembrane region" description="Helical" evidence="5">
    <location>
        <begin position="405"/>
        <end position="422"/>
    </location>
</feature>
<feature type="transmembrane region" description="Helical" evidence="5">
    <location>
        <begin position="428"/>
        <end position="445"/>
    </location>
</feature>
<keyword evidence="3 5" id="KW-1133">Transmembrane helix</keyword>
<dbReference type="PANTHER" id="PTHR37422">
    <property type="entry name" value="TEICHURONIC ACID BIOSYNTHESIS PROTEIN TUAE"/>
    <property type="match status" value="1"/>
</dbReference>
<dbReference type="OrthoDB" id="5604649at2"/>
<evidence type="ECO:0000256" key="2">
    <source>
        <dbReference type="ARBA" id="ARBA00022692"/>
    </source>
</evidence>
<accession>A0A1L4BRM8</accession>
<reference evidence="7 8" key="1">
    <citation type="journal article" date="2016" name="Appl. Environ. Microbiol.">
        <title>Whole genome relationships among Francisella bacteria of diverse origin define new species and provide specific regions for detection.</title>
        <authorList>
            <person name="Challacombe J.F."/>
            <person name="Petersen J.M."/>
            <person name="Gallegos-Graves V."/>
            <person name="Hodge D."/>
            <person name="Pillai S."/>
            <person name="Kuske C.R."/>
        </authorList>
    </citation>
    <scope>NUCLEOTIDE SEQUENCE [LARGE SCALE GENOMIC DNA]</scope>
    <source>
        <strain evidence="8">TX07-7310</strain>
    </source>
</reference>
<dbReference type="Pfam" id="PF04932">
    <property type="entry name" value="Wzy_C"/>
    <property type="match status" value="1"/>
</dbReference>
<feature type="transmembrane region" description="Helical" evidence="5">
    <location>
        <begin position="118"/>
        <end position="141"/>
    </location>
</feature>
<dbReference type="InterPro" id="IPR051533">
    <property type="entry name" value="WaaL-like"/>
</dbReference>
<feature type="transmembrane region" description="Helical" evidence="5">
    <location>
        <begin position="161"/>
        <end position="179"/>
    </location>
</feature>
<evidence type="ECO:0000256" key="3">
    <source>
        <dbReference type="ARBA" id="ARBA00022989"/>
    </source>
</evidence>
<dbReference type="EMBL" id="CP016796">
    <property type="protein sequence ID" value="API86485.1"/>
    <property type="molecule type" value="Genomic_DNA"/>
</dbReference>
<evidence type="ECO:0000313" key="8">
    <source>
        <dbReference type="Proteomes" id="UP000184222"/>
    </source>
</evidence>
<dbReference type="RefSeq" id="WP_072711834.1">
    <property type="nucleotide sequence ID" value="NZ_CP016796.1"/>
</dbReference>
<organism evidence="7 8">
    <name type="scientific">Francisella uliginis</name>
    <dbReference type="NCBI Taxonomy" id="573570"/>
    <lineage>
        <taxon>Bacteria</taxon>
        <taxon>Pseudomonadati</taxon>
        <taxon>Pseudomonadota</taxon>
        <taxon>Gammaproteobacteria</taxon>
        <taxon>Thiotrichales</taxon>
        <taxon>Francisellaceae</taxon>
        <taxon>Francisella</taxon>
    </lineage>
</organism>
<keyword evidence="4 5" id="KW-0472">Membrane</keyword>
<keyword evidence="8" id="KW-1185">Reference proteome</keyword>
<feature type="transmembrane region" description="Helical" evidence="5">
    <location>
        <begin position="57"/>
        <end position="77"/>
    </location>
</feature>
<feature type="transmembrane region" description="Helical" evidence="5">
    <location>
        <begin position="369"/>
        <end position="393"/>
    </location>
</feature>
<evidence type="ECO:0000256" key="1">
    <source>
        <dbReference type="ARBA" id="ARBA00004141"/>
    </source>
</evidence>
<evidence type="ECO:0000259" key="6">
    <source>
        <dbReference type="Pfam" id="PF04932"/>
    </source>
</evidence>
<dbReference type="KEGG" id="frx:F7310_03575"/>
<comment type="subcellular location">
    <subcellularLocation>
        <location evidence="1">Membrane</location>
        <topology evidence="1">Multi-pass membrane protein</topology>
    </subcellularLocation>
</comment>
<name>A0A1L4BRM8_9GAMM</name>
<protein>
    <recommendedName>
        <fullName evidence="6">O-antigen ligase-related domain-containing protein</fullName>
    </recommendedName>
</protein>
<keyword evidence="2 5" id="KW-0812">Transmembrane</keyword>
<dbReference type="GO" id="GO:0016020">
    <property type="term" value="C:membrane"/>
    <property type="evidence" value="ECO:0007669"/>
    <property type="project" value="UniProtKB-SubCell"/>
</dbReference>
<dbReference type="STRING" id="573570.F7310_03575"/>
<gene>
    <name evidence="7" type="ORF">F7310_03575</name>
</gene>
<feature type="transmembrane region" description="Helical" evidence="5">
    <location>
        <begin position="89"/>
        <end position="106"/>
    </location>
</feature>
<dbReference type="AlphaFoldDB" id="A0A1L4BRM8"/>
<feature type="transmembrane region" description="Helical" evidence="5">
    <location>
        <begin position="212"/>
        <end position="231"/>
    </location>
</feature>
<evidence type="ECO:0000256" key="4">
    <source>
        <dbReference type="ARBA" id="ARBA00023136"/>
    </source>
</evidence>
<sequence length="449" mass="51751">MKVSSDVLIKLNFIFIIFMFVGVAGHLQAFISIGWVGVIATYLLNKDFSLIDFKKNNFFWPLLGMGILICFNLIYLMVVNKTSSYFKDLIYFANPMILLIFLYASSHMLSKNIKYANYLLYILAFIVVSIATFRFLLFFVYLLNGQNYVVQNMDEITSQQFIFAILLPFCAFFLAVKAFSLNKDKLLLKIVLFVFVFILVFTALFINTSKMGYIIGAVAFIYYFILLIKKVVKYNQLSIKKVLLILLISLGVLLTAFTTIYKDSNILHDKVTPMVTNLNDFFSNNYSTSQRNELENTSTGIRLLFYTTSVIVLKSDLKVFLLGCPIAEHTIDFEKCVEQVVQKNPNIQKSNRVFSNLSYMPYDHPHDDFLYYTFKAGILAGALEILFFIFLFYGSKKLDQYDSSCMRVLLLGFLVLCLFDRGMSYQSFTATIFSILSIYIAKILHNQRK</sequence>
<feature type="transmembrane region" description="Helical" evidence="5">
    <location>
        <begin position="12"/>
        <end position="45"/>
    </location>
</feature>
<dbReference type="PANTHER" id="PTHR37422:SF13">
    <property type="entry name" value="LIPOPOLYSACCHARIDE BIOSYNTHESIS PROTEIN PA4999-RELATED"/>
    <property type="match status" value="1"/>
</dbReference>
<evidence type="ECO:0000256" key="5">
    <source>
        <dbReference type="SAM" id="Phobius"/>
    </source>
</evidence>
<dbReference type="InterPro" id="IPR007016">
    <property type="entry name" value="O-antigen_ligase-rel_domated"/>
</dbReference>
<dbReference type="Proteomes" id="UP000184222">
    <property type="component" value="Chromosome"/>
</dbReference>
<feature type="transmembrane region" description="Helical" evidence="5">
    <location>
        <begin position="186"/>
        <end position="206"/>
    </location>
</feature>